<dbReference type="GO" id="GO:0005524">
    <property type="term" value="F:ATP binding"/>
    <property type="evidence" value="ECO:0007669"/>
    <property type="project" value="InterPro"/>
</dbReference>
<dbReference type="EMBL" id="AP019831">
    <property type="protein sequence ID" value="BBM44661.1"/>
    <property type="molecule type" value="Genomic_DNA"/>
</dbReference>
<dbReference type="GO" id="GO:0005829">
    <property type="term" value="C:cytosol"/>
    <property type="evidence" value="ECO:0007669"/>
    <property type="project" value="TreeGrafter"/>
</dbReference>
<protein>
    <recommendedName>
        <fullName evidence="1">UvrD-like helicase C-terminal domain-containing protein</fullName>
    </recommendedName>
</protein>
<evidence type="ECO:0000259" key="1">
    <source>
        <dbReference type="Pfam" id="PF13538"/>
    </source>
</evidence>
<organism evidence="2 3">
    <name type="scientific">Leptotrichia trevisanii</name>
    <dbReference type="NCBI Taxonomy" id="109328"/>
    <lineage>
        <taxon>Bacteria</taxon>
        <taxon>Fusobacteriati</taxon>
        <taxon>Fusobacteriota</taxon>
        <taxon>Fusobacteriia</taxon>
        <taxon>Fusobacteriales</taxon>
        <taxon>Leptotrichiaceae</taxon>
        <taxon>Leptotrichia</taxon>
    </lineage>
</organism>
<dbReference type="GO" id="GO:0003677">
    <property type="term" value="F:DNA binding"/>
    <property type="evidence" value="ECO:0007669"/>
    <property type="project" value="InterPro"/>
</dbReference>
<proteinExistence type="predicted"/>
<dbReference type="InterPro" id="IPR000212">
    <property type="entry name" value="DNA_helicase_UvrD/REP"/>
</dbReference>
<dbReference type="RefSeq" id="WP_026749634.1">
    <property type="nucleotide sequence ID" value="NZ_AP019831.1"/>
</dbReference>
<dbReference type="GO" id="GO:0000725">
    <property type="term" value="P:recombinational repair"/>
    <property type="evidence" value="ECO:0007669"/>
    <property type="project" value="TreeGrafter"/>
</dbReference>
<dbReference type="SUPFAM" id="SSF52540">
    <property type="entry name" value="P-loop containing nucleoside triphosphate hydrolases"/>
    <property type="match status" value="1"/>
</dbReference>
<dbReference type="Pfam" id="PF13538">
    <property type="entry name" value="UvrD_C_2"/>
    <property type="match status" value="1"/>
</dbReference>
<evidence type="ECO:0000313" key="3">
    <source>
        <dbReference type="Proteomes" id="UP000422644"/>
    </source>
</evidence>
<dbReference type="PANTHER" id="PTHR11070:SF2">
    <property type="entry name" value="ATP-DEPENDENT DNA HELICASE SRS2"/>
    <property type="match status" value="1"/>
</dbReference>
<accession>A0A510K1S5</accession>
<gene>
    <name evidence="2" type="ORF">JMUB3870_0779</name>
</gene>
<sequence>MVNIIMGATNKPLASEKLKEYFQNNNQFQGELYIGYPIIGTVEGAYSIDALWISKDKGLVIFNLIENKNIDNYQNIQDDCANKVEAKLRGYKELMNKRKLCVDINVITFAPFVKNLKDLNEDYPLCNNNNLEEFIKKLNSENSDYYTKLISALQYVSTIRKGKKRREISNIYSKGAKLQALEDSIANLDNRQSQAVIETVQGVQRIRGLAGSGKTIVLALKAAYLHAQHPEWKIAITFNTRSLKGELRKLINTFYIEQTNEEPNWEKLQIIHAWGSSRGGQNNGIYYTFCFLNNVPYFDYITARNMYGIKDPFGEICEKALSEVENTIVETFDVILIDEAQDFSPSFLKMCYEMLKSPKRLVYAYDELQNLRMQSLPSPEKIFGNLENGTPKVKFGISKEGEPQQDIILEKCYRNSRPTLVTAHALGFGIYSDFGLIQMFEQNSLWLDIGYEIEQGELEDGQHVVLKRTSESSPKFLEAHSDIDDLIQFKVFDTKEEQDLWVAEQIKINLTKDELRSDDIIIINPDPLTTKKAVGPIRSILFEQGINSHTTGVDTTPDVFFSQNDNSIAFSGIYRAKGNEAAMVYIINAESCYDSMYNLAKIRNQLFTAITRSKAWVRILGVGEDMKKLIKEYTKIKNNNFTLDFIYPDKSQRKKMNIINRDVSEGEKNEIRKSRLYVRELINRLENKEIFKDDLNKEQIERLINLLEKGE</sequence>
<dbReference type="AlphaFoldDB" id="A0A510K1S5"/>
<dbReference type="GO" id="GO:0033202">
    <property type="term" value="C:DNA helicase complex"/>
    <property type="evidence" value="ECO:0007669"/>
    <property type="project" value="TreeGrafter"/>
</dbReference>
<dbReference type="OrthoDB" id="7066673at2"/>
<name>A0A510K1S5_9FUSO</name>
<keyword evidence="3" id="KW-1185">Reference proteome</keyword>
<dbReference type="InterPro" id="IPR027417">
    <property type="entry name" value="P-loop_NTPase"/>
</dbReference>
<feature type="domain" description="UvrD-like helicase C-terminal" evidence="1">
    <location>
        <begin position="572"/>
        <end position="619"/>
    </location>
</feature>
<dbReference type="Proteomes" id="UP000422644">
    <property type="component" value="Chromosome"/>
</dbReference>
<dbReference type="Gene3D" id="3.40.50.300">
    <property type="entry name" value="P-loop containing nucleotide triphosphate hydrolases"/>
    <property type="match status" value="2"/>
</dbReference>
<dbReference type="GO" id="GO:0043138">
    <property type="term" value="F:3'-5' DNA helicase activity"/>
    <property type="evidence" value="ECO:0007669"/>
    <property type="project" value="TreeGrafter"/>
</dbReference>
<dbReference type="InterPro" id="IPR027785">
    <property type="entry name" value="UvrD-like_helicase_C"/>
</dbReference>
<evidence type="ECO:0000313" key="2">
    <source>
        <dbReference type="EMBL" id="BBM44661.1"/>
    </source>
</evidence>
<reference evidence="2 3" key="1">
    <citation type="submission" date="2019-07" db="EMBL/GenBank/DDBJ databases">
        <title>Complete Genome Sequence of Leptotrichia trevisanii Strain JMUB3870.</title>
        <authorList>
            <person name="Watanabe S."/>
            <person name="Cui L."/>
        </authorList>
    </citation>
    <scope>NUCLEOTIDE SEQUENCE [LARGE SCALE GENOMIC DNA]</scope>
    <source>
        <strain evidence="2 3">JMUB3870</strain>
    </source>
</reference>
<dbReference type="PANTHER" id="PTHR11070">
    <property type="entry name" value="UVRD / RECB / PCRA DNA HELICASE FAMILY MEMBER"/>
    <property type="match status" value="1"/>
</dbReference>